<dbReference type="GO" id="GO:0000160">
    <property type="term" value="P:phosphorelay signal transduction system"/>
    <property type="evidence" value="ECO:0007669"/>
    <property type="project" value="UniProtKB-KW"/>
</dbReference>
<dbReference type="RefSeq" id="WP_160336203.1">
    <property type="nucleotide sequence ID" value="NZ_CALPCR010000010.1"/>
</dbReference>
<evidence type="ECO:0000313" key="10">
    <source>
        <dbReference type="Proteomes" id="UP000472580"/>
    </source>
</evidence>
<dbReference type="CDD" id="cd06170">
    <property type="entry name" value="LuxR_C_like"/>
    <property type="match status" value="1"/>
</dbReference>
<dbReference type="SMART" id="SM00448">
    <property type="entry name" value="REC"/>
    <property type="match status" value="1"/>
</dbReference>
<keyword evidence="10" id="KW-1185">Reference proteome</keyword>
<dbReference type="AlphaFoldDB" id="A0A6L6YLY4"/>
<evidence type="ECO:0000256" key="5">
    <source>
        <dbReference type="ARBA" id="ARBA00023163"/>
    </source>
</evidence>
<sequence length="215" mass="24166">MIKPHKNLSPFVRLVDDDEMVLRSESFLLRMDGWQTVEYSSAEDFLAYDDTQRPGCVVLDIRMPGINGIELQRIMKEKGFDLPIIFLTGHGDIDMAVSSLKNGATDFLVKPADEEKLLQAVRKAVESNIAFRKRKLAIDERKLIFNGLTEGEKLIAPLVASGVANKVIAIDMQISENAVKKRRASLMEKLNTKTIVELTDFLRDINVMVGRQSDS</sequence>
<evidence type="ECO:0000256" key="3">
    <source>
        <dbReference type="ARBA" id="ARBA00023015"/>
    </source>
</evidence>
<dbReference type="InterPro" id="IPR011006">
    <property type="entry name" value="CheY-like_superfamily"/>
</dbReference>
<name>A0A6L6YLY4_9BURK</name>
<dbReference type="PANTHER" id="PTHR44591:SF25">
    <property type="entry name" value="CHEMOTAXIS TWO-COMPONENT RESPONSE REGULATOR"/>
    <property type="match status" value="1"/>
</dbReference>
<evidence type="ECO:0000256" key="1">
    <source>
        <dbReference type="ARBA" id="ARBA00022553"/>
    </source>
</evidence>
<evidence type="ECO:0000256" key="4">
    <source>
        <dbReference type="ARBA" id="ARBA00023125"/>
    </source>
</evidence>
<comment type="caution">
    <text evidence="9">The sequence shown here is derived from an EMBL/GenBank/DDBJ whole genome shotgun (WGS) entry which is preliminary data.</text>
</comment>
<dbReference type="InterPro" id="IPR000792">
    <property type="entry name" value="Tscrpt_reg_LuxR_C"/>
</dbReference>
<dbReference type="PROSITE" id="PS50043">
    <property type="entry name" value="HTH_LUXR_2"/>
    <property type="match status" value="1"/>
</dbReference>
<proteinExistence type="predicted"/>
<evidence type="ECO:0000313" key="9">
    <source>
        <dbReference type="EMBL" id="MVX57788.1"/>
    </source>
</evidence>
<dbReference type="InterPro" id="IPR016032">
    <property type="entry name" value="Sig_transdc_resp-reg_C-effctor"/>
</dbReference>
<dbReference type="PANTHER" id="PTHR44591">
    <property type="entry name" value="STRESS RESPONSE REGULATOR PROTEIN 1"/>
    <property type="match status" value="1"/>
</dbReference>
<protein>
    <submittedName>
        <fullName evidence="9">Response regulator</fullName>
    </submittedName>
</protein>
<dbReference type="InterPro" id="IPR050595">
    <property type="entry name" value="Bact_response_regulator"/>
</dbReference>
<feature type="domain" description="Response regulatory" evidence="8">
    <location>
        <begin position="11"/>
        <end position="125"/>
    </location>
</feature>
<dbReference type="GO" id="GO:0006355">
    <property type="term" value="P:regulation of DNA-templated transcription"/>
    <property type="evidence" value="ECO:0007669"/>
    <property type="project" value="InterPro"/>
</dbReference>
<dbReference type="SMART" id="SM00421">
    <property type="entry name" value="HTH_LUXR"/>
    <property type="match status" value="1"/>
</dbReference>
<dbReference type="EMBL" id="WSRP01000046">
    <property type="protein sequence ID" value="MVX57788.1"/>
    <property type="molecule type" value="Genomic_DNA"/>
</dbReference>
<reference evidence="9 10" key="1">
    <citation type="submission" date="2019-12" db="EMBL/GenBank/DDBJ databases">
        <title>Microbes associate with the intestines of laboratory mice.</title>
        <authorList>
            <person name="Navarre W."/>
            <person name="Wong E."/>
        </authorList>
    </citation>
    <scope>NUCLEOTIDE SEQUENCE [LARGE SCALE GENOMIC DNA]</scope>
    <source>
        <strain evidence="9 10">NM82_D38</strain>
    </source>
</reference>
<evidence type="ECO:0000259" key="7">
    <source>
        <dbReference type="PROSITE" id="PS50043"/>
    </source>
</evidence>
<dbReference type="InterPro" id="IPR036388">
    <property type="entry name" value="WH-like_DNA-bd_sf"/>
</dbReference>
<dbReference type="OrthoDB" id="9802186at2"/>
<dbReference type="SUPFAM" id="SSF52172">
    <property type="entry name" value="CheY-like"/>
    <property type="match status" value="1"/>
</dbReference>
<feature type="modified residue" description="4-aspartylphosphate" evidence="6">
    <location>
        <position position="60"/>
    </location>
</feature>
<dbReference type="Gene3D" id="1.10.10.10">
    <property type="entry name" value="Winged helix-like DNA-binding domain superfamily/Winged helix DNA-binding domain"/>
    <property type="match status" value="1"/>
</dbReference>
<dbReference type="SUPFAM" id="SSF46894">
    <property type="entry name" value="C-terminal effector domain of the bipartite response regulators"/>
    <property type="match status" value="1"/>
</dbReference>
<dbReference type="Gene3D" id="3.40.50.2300">
    <property type="match status" value="1"/>
</dbReference>
<accession>A0A6L6YLY4</accession>
<dbReference type="CDD" id="cd17537">
    <property type="entry name" value="REC_FixJ"/>
    <property type="match status" value="1"/>
</dbReference>
<keyword evidence="4" id="KW-0238">DNA-binding</keyword>
<dbReference type="Pfam" id="PF00196">
    <property type="entry name" value="GerE"/>
    <property type="match status" value="1"/>
</dbReference>
<keyword evidence="3" id="KW-0805">Transcription regulation</keyword>
<dbReference type="Proteomes" id="UP000472580">
    <property type="component" value="Unassembled WGS sequence"/>
</dbReference>
<evidence type="ECO:0000259" key="8">
    <source>
        <dbReference type="PROSITE" id="PS50110"/>
    </source>
</evidence>
<dbReference type="Pfam" id="PF00072">
    <property type="entry name" value="Response_reg"/>
    <property type="match status" value="1"/>
</dbReference>
<evidence type="ECO:0000256" key="2">
    <source>
        <dbReference type="ARBA" id="ARBA00023012"/>
    </source>
</evidence>
<gene>
    <name evidence="9" type="ORF">E5987_11395</name>
</gene>
<keyword evidence="2" id="KW-0902">Two-component regulatory system</keyword>
<organism evidence="9 10">
    <name type="scientific">Parasutterella muris</name>
    <dbReference type="NCBI Taxonomy" id="2565572"/>
    <lineage>
        <taxon>Bacteria</taxon>
        <taxon>Pseudomonadati</taxon>
        <taxon>Pseudomonadota</taxon>
        <taxon>Betaproteobacteria</taxon>
        <taxon>Burkholderiales</taxon>
        <taxon>Sutterellaceae</taxon>
        <taxon>Parasutterella</taxon>
    </lineage>
</organism>
<dbReference type="FunFam" id="3.40.50.2300:FF:000018">
    <property type="entry name" value="DNA-binding transcriptional regulator NtrC"/>
    <property type="match status" value="1"/>
</dbReference>
<dbReference type="PROSITE" id="PS50110">
    <property type="entry name" value="RESPONSE_REGULATORY"/>
    <property type="match status" value="1"/>
</dbReference>
<keyword evidence="5" id="KW-0804">Transcription</keyword>
<dbReference type="GO" id="GO:0003677">
    <property type="term" value="F:DNA binding"/>
    <property type="evidence" value="ECO:0007669"/>
    <property type="project" value="UniProtKB-KW"/>
</dbReference>
<evidence type="ECO:0000256" key="6">
    <source>
        <dbReference type="PROSITE-ProRule" id="PRU00169"/>
    </source>
</evidence>
<dbReference type="InterPro" id="IPR001789">
    <property type="entry name" value="Sig_transdc_resp-reg_receiver"/>
</dbReference>
<keyword evidence="1 6" id="KW-0597">Phosphoprotein</keyword>
<feature type="domain" description="HTH luxR-type" evidence="7">
    <location>
        <begin position="145"/>
        <end position="206"/>
    </location>
</feature>